<evidence type="ECO:0000313" key="6">
    <source>
        <dbReference type="Proteomes" id="UP000298631"/>
    </source>
</evidence>
<dbReference type="PANTHER" id="PTHR38041">
    <property type="entry name" value="CHORISMATE MUTASE"/>
    <property type="match status" value="1"/>
</dbReference>
<dbReference type="RefSeq" id="WP_137194297.1">
    <property type="nucleotide sequence ID" value="NZ_CP039964.1"/>
</dbReference>
<dbReference type="KEGG" id="pseb:EOK75_04955"/>
<keyword evidence="2" id="KW-0413">Isomerase</keyword>
<dbReference type="InterPro" id="IPR036979">
    <property type="entry name" value="CM_dom_sf"/>
</dbReference>
<evidence type="ECO:0000256" key="3">
    <source>
        <dbReference type="PIRSR" id="PIRSR029775-1"/>
    </source>
</evidence>
<dbReference type="GO" id="GO:0016835">
    <property type="term" value="F:carbon-oxygen lyase activity"/>
    <property type="evidence" value="ECO:0007669"/>
    <property type="project" value="InterPro"/>
</dbReference>
<dbReference type="OrthoDB" id="514491at2"/>
<dbReference type="GO" id="GO:0046417">
    <property type="term" value="P:chorismate metabolic process"/>
    <property type="evidence" value="ECO:0007669"/>
    <property type="project" value="InterPro"/>
</dbReference>
<dbReference type="Proteomes" id="UP000298631">
    <property type="component" value="Chromosome"/>
</dbReference>
<evidence type="ECO:0000313" key="5">
    <source>
        <dbReference type="EMBL" id="QCO56517.1"/>
    </source>
</evidence>
<feature type="binding site" evidence="3">
    <location>
        <position position="42"/>
    </location>
    <ligand>
        <name>substrate</name>
    </ligand>
</feature>
<dbReference type="InterPro" id="IPR008241">
    <property type="entry name" value="Isochorismate_pyruvate-lyase"/>
</dbReference>
<reference evidence="5 6" key="1">
    <citation type="submission" date="2019-05" db="EMBL/GenBank/DDBJ databases">
        <title>Pseudorhodobacter turbinis sp. nov., isolated from the gut of the Korean turban shell.</title>
        <authorList>
            <person name="Jeong Y.-S."/>
            <person name="Kang W.-R."/>
            <person name="Bae J.-W."/>
        </authorList>
    </citation>
    <scope>NUCLEOTIDE SEQUENCE [LARGE SCALE GENOMIC DNA]</scope>
    <source>
        <strain evidence="5 6">S12M18</strain>
    </source>
</reference>
<feature type="domain" description="Chorismate mutase" evidence="4">
    <location>
        <begin position="4"/>
        <end position="95"/>
    </location>
</feature>
<dbReference type="PROSITE" id="PS51168">
    <property type="entry name" value="CHORISMATE_MUT_2"/>
    <property type="match status" value="1"/>
</dbReference>
<evidence type="ECO:0000256" key="2">
    <source>
        <dbReference type="ARBA" id="ARBA00023235"/>
    </source>
</evidence>
<feature type="binding site" evidence="3">
    <location>
        <position position="14"/>
    </location>
    <ligand>
        <name>substrate</name>
    </ligand>
</feature>
<dbReference type="SMART" id="SM00830">
    <property type="entry name" value="CM_2"/>
    <property type="match status" value="1"/>
</dbReference>
<dbReference type="GO" id="GO:0004106">
    <property type="term" value="F:chorismate mutase activity"/>
    <property type="evidence" value="ECO:0007669"/>
    <property type="project" value="UniProtKB-EC"/>
</dbReference>
<dbReference type="AlphaFoldDB" id="A0A4P8EHV5"/>
<keyword evidence="6" id="KW-1185">Reference proteome</keyword>
<dbReference type="GO" id="GO:0009697">
    <property type="term" value="P:salicylic acid biosynthetic process"/>
    <property type="evidence" value="ECO:0007669"/>
    <property type="project" value="InterPro"/>
</dbReference>
<evidence type="ECO:0000256" key="1">
    <source>
        <dbReference type="ARBA" id="ARBA00012404"/>
    </source>
</evidence>
<dbReference type="SUPFAM" id="SSF48600">
    <property type="entry name" value="Chorismate mutase II"/>
    <property type="match status" value="1"/>
</dbReference>
<gene>
    <name evidence="5" type="ORF">EOK75_04955</name>
</gene>
<protein>
    <recommendedName>
        <fullName evidence="1">chorismate mutase</fullName>
        <ecNumber evidence="1">5.4.99.5</ecNumber>
    </recommendedName>
</protein>
<dbReference type="PANTHER" id="PTHR38041:SF1">
    <property type="entry name" value="CHORISMATE MUTASE"/>
    <property type="match status" value="1"/>
</dbReference>
<evidence type="ECO:0000259" key="4">
    <source>
        <dbReference type="PROSITE" id="PS51168"/>
    </source>
</evidence>
<proteinExistence type="predicted"/>
<organism evidence="5 6">
    <name type="scientific">Pseudorhodobacter turbinis</name>
    <dbReference type="NCBI Taxonomy" id="2500533"/>
    <lineage>
        <taxon>Bacteria</taxon>
        <taxon>Pseudomonadati</taxon>
        <taxon>Pseudomonadota</taxon>
        <taxon>Alphaproteobacteria</taxon>
        <taxon>Rhodobacterales</taxon>
        <taxon>Paracoccaceae</taxon>
        <taxon>Pseudorhodobacter</taxon>
    </lineage>
</organism>
<dbReference type="PIRSF" id="PIRSF029775">
    <property type="entry name" value="Isochor_pyr_lyas"/>
    <property type="match status" value="1"/>
</dbReference>
<dbReference type="InterPro" id="IPR036263">
    <property type="entry name" value="Chorismate_II_sf"/>
</dbReference>
<dbReference type="EMBL" id="CP039964">
    <property type="protein sequence ID" value="QCO56517.1"/>
    <property type="molecule type" value="Genomic_DNA"/>
</dbReference>
<accession>A0A4P8EHV5</accession>
<dbReference type="InterPro" id="IPR002701">
    <property type="entry name" value="CM_II_prokaryot"/>
</dbReference>
<feature type="binding site" evidence="3">
    <location>
        <position position="31"/>
    </location>
    <ligand>
        <name>substrate</name>
    </ligand>
</feature>
<feature type="binding site" evidence="3">
    <location>
        <position position="91"/>
    </location>
    <ligand>
        <name>substrate</name>
    </ligand>
</feature>
<dbReference type="Pfam" id="PF01817">
    <property type="entry name" value="CM_2"/>
    <property type="match status" value="1"/>
</dbReference>
<sequence length="104" mass="11496">MKRPEDCETMPEVRAGIDRLDVALVRLLVQRAGYIDAAARVKARAGLPALIVDRVEQVVQNVRQTSMAEGLDPDLAEALWRQLIDWSIAREEAVLGKSDTAKGE</sequence>
<dbReference type="Gene3D" id="1.20.59.10">
    <property type="entry name" value="Chorismate mutase"/>
    <property type="match status" value="1"/>
</dbReference>
<dbReference type="EC" id="5.4.99.5" evidence="1"/>
<dbReference type="InterPro" id="IPR051331">
    <property type="entry name" value="Chorismate_mutase-related"/>
</dbReference>
<name>A0A4P8EHV5_9RHOB</name>